<feature type="domain" description="Pvc16 N-terminal" evidence="1">
    <location>
        <begin position="9"/>
        <end position="185"/>
    </location>
</feature>
<dbReference type="Proteomes" id="UP000220133">
    <property type="component" value="Chromosome"/>
</dbReference>
<evidence type="ECO:0000259" key="1">
    <source>
        <dbReference type="Pfam" id="PF14065"/>
    </source>
</evidence>
<dbReference type="InterPro" id="IPR025351">
    <property type="entry name" value="Pvc16_N"/>
</dbReference>
<dbReference type="OrthoDB" id="7560784at2"/>
<keyword evidence="3" id="KW-1185">Reference proteome</keyword>
<name>A0A291QX05_9BACT</name>
<accession>A0A291QX05</accession>
<reference evidence="2 3" key="1">
    <citation type="submission" date="2017-10" db="EMBL/GenBank/DDBJ databases">
        <title>Paenichitinophaga pekingensis gen. nov., sp. nov., isolated from activated sludge.</title>
        <authorList>
            <person name="Jin D."/>
            <person name="Kong X."/>
            <person name="Deng Y."/>
            <person name="Bai Z."/>
        </authorList>
    </citation>
    <scope>NUCLEOTIDE SEQUENCE [LARGE SCALE GENOMIC DNA]</scope>
    <source>
        <strain evidence="2 3">13</strain>
    </source>
</reference>
<dbReference type="RefSeq" id="WP_098194758.1">
    <property type="nucleotide sequence ID" value="NZ_CP023777.1"/>
</dbReference>
<dbReference type="EMBL" id="CP023777">
    <property type="protein sequence ID" value="ATL48384.1"/>
    <property type="molecule type" value="Genomic_DNA"/>
</dbReference>
<evidence type="ECO:0000313" key="3">
    <source>
        <dbReference type="Proteomes" id="UP000220133"/>
    </source>
</evidence>
<evidence type="ECO:0000313" key="2">
    <source>
        <dbReference type="EMBL" id="ATL48384.1"/>
    </source>
</evidence>
<organism evidence="2 3">
    <name type="scientific">Chitinophaga caeni</name>
    <dbReference type="NCBI Taxonomy" id="2029983"/>
    <lineage>
        <taxon>Bacteria</taxon>
        <taxon>Pseudomonadati</taxon>
        <taxon>Bacteroidota</taxon>
        <taxon>Chitinophagia</taxon>
        <taxon>Chitinophagales</taxon>
        <taxon>Chitinophagaceae</taxon>
        <taxon>Chitinophaga</taxon>
    </lineage>
</organism>
<dbReference type="AlphaFoldDB" id="A0A291QX05"/>
<proteinExistence type="predicted"/>
<dbReference type="KEGG" id="cbae:COR50_15110"/>
<protein>
    <recommendedName>
        <fullName evidence="1">Pvc16 N-terminal domain-containing protein</fullName>
    </recommendedName>
</protein>
<dbReference type="Pfam" id="PF14065">
    <property type="entry name" value="Pvc16_N"/>
    <property type="match status" value="1"/>
</dbReference>
<sequence length="197" mass="22740">MIFKSIEFLKEQLTVYTDGFPASDLPGVVKPYIKAENLAAIEEGELLNLNNLVITLVNINEDATLKNIPNYQTDVEHTIYKNPPVYLNLFLLFSACFKSYSNALLMLSRTIRFFQAKNTFTHKNSITQVKDMDSFHLVMDLYSPSFEQVNYIWSTLGGKQRPFVMYKLRMVEMKRESIDETRGIIKTISMENSSILK</sequence>
<gene>
    <name evidence="2" type="ORF">COR50_15110</name>
</gene>